<evidence type="ECO:0000313" key="3">
    <source>
        <dbReference type="Proteomes" id="UP000886523"/>
    </source>
</evidence>
<dbReference type="AlphaFoldDB" id="A0A9P6DXH5"/>
<name>A0A9P6DXH5_9AGAM</name>
<sequence length="265" mass="28728">MASSDQVRPVSSVYEDGSYGQQRGIRTSSSFPSSLQRDQLDPGPASNAGAHQPPQNDVVIVSDLNWARFRIILVLLVFESMEYRGRSAKVAASLGFHLDTSAITFSEHKVNGKSKGIANIECGSIQNADRLKNWFDLNAFQDRKVKASLGTSAYGNPFRTLPKDPPNRNSINTSGSRNTHHSNTLISTILLRATILITTISTEIRTSALPSEVTTTTSKLLLKASYTTQVLMNSQGRGVNSPSVFVDGGNANVISQLSRFGPMIV</sequence>
<feature type="compositionally biased region" description="Polar residues" evidence="1">
    <location>
        <begin position="167"/>
        <end position="180"/>
    </location>
</feature>
<protein>
    <submittedName>
        <fullName evidence="2">Uncharacterized protein</fullName>
    </submittedName>
</protein>
<dbReference type="EMBL" id="MU128959">
    <property type="protein sequence ID" value="KAF9514628.1"/>
    <property type="molecule type" value="Genomic_DNA"/>
</dbReference>
<feature type="region of interest" description="Disordered" evidence="1">
    <location>
        <begin position="156"/>
        <end position="180"/>
    </location>
</feature>
<proteinExistence type="predicted"/>
<reference evidence="2" key="1">
    <citation type="journal article" date="2020" name="Nat. Commun.">
        <title>Large-scale genome sequencing of mycorrhizal fungi provides insights into the early evolution of symbiotic traits.</title>
        <authorList>
            <person name="Miyauchi S."/>
            <person name="Kiss E."/>
            <person name="Kuo A."/>
            <person name="Drula E."/>
            <person name="Kohler A."/>
            <person name="Sanchez-Garcia M."/>
            <person name="Morin E."/>
            <person name="Andreopoulos B."/>
            <person name="Barry K.W."/>
            <person name="Bonito G."/>
            <person name="Buee M."/>
            <person name="Carver A."/>
            <person name="Chen C."/>
            <person name="Cichocki N."/>
            <person name="Clum A."/>
            <person name="Culley D."/>
            <person name="Crous P.W."/>
            <person name="Fauchery L."/>
            <person name="Girlanda M."/>
            <person name="Hayes R.D."/>
            <person name="Keri Z."/>
            <person name="LaButti K."/>
            <person name="Lipzen A."/>
            <person name="Lombard V."/>
            <person name="Magnuson J."/>
            <person name="Maillard F."/>
            <person name="Murat C."/>
            <person name="Nolan M."/>
            <person name="Ohm R.A."/>
            <person name="Pangilinan J."/>
            <person name="Pereira M.F."/>
            <person name="Perotto S."/>
            <person name="Peter M."/>
            <person name="Pfister S."/>
            <person name="Riley R."/>
            <person name="Sitrit Y."/>
            <person name="Stielow J.B."/>
            <person name="Szollosi G."/>
            <person name="Zifcakova L."/>
            <person name="Stursova M."/>
            <person name="Spatafora J.W."/>
            <person name="Tedersoo L."/>
            <person name="Vaario L.M."/>
            <person name="Yamada A."/>
            <person name="Yan M."/>
            <person name="Wang P."/>
            <person name="Xu J."/>
            <person name="Bruns T."/>
            <person name="Baldrian P."/>
            <person name="Vilgalys R."/>
            <person name="Dunand C."/>
            <person name="Henrissat B."/>
            <person name="Grigoriev I.V."/>
            <person name="Hibbett D."/>
            <person name="Nagy L.G."/>
            <person name="Martin F.M."/>
        </authorList>
    </citation>
    <scope>NUCLEOTIDE SEQUENCE</scope>
    <source>
        <strain evidence="2">UP504</strain>
    </source>
</reference>
<feature type="compositionally biased region" description="Polar residues" evidence="1">
    <location>
        <begin position="19"/>
        <end position="37"/>
    </location>
</feature>
<feature type="region of interest" description="Disordered" evidence="1">
    <location>
        <begin position="1"/>
        <end position="54"/>
    </location>
</feature>
<keyword evidence="3" id="KW-1185">Reference proteome</keyword>
<gene>
    <name evidence="2" type="ORF">BS47DRAFT_1381926</name>
</gene>
<organism evidence="2 3">
    <name type="scientific">Hydnum rufescens UP504</name>
    <dbReference type="NCBI Taxonomy" id="1448309"/>
    <lineage>
        <taxon>Eukaryota</taxon>
        <taxon>Fungi</taxon>
        <taxon>Dikarya</taxon>
        <taxon>Basidiomycota</taxon>
        <taxon>Agaricomycotina</taxon>
        <taxon>Agaricomycetes</taxon>
        <taxon>Cantharellales</taxon>
        <taxon>Hydnaceae</taxon>
        <taxon>Hydnum</taxon>
    </lineage>
</organism>
<evidence type="ECO:0000313" key="2">
    <source>
        <dbReference type="EMBL" id="KAF9514628.1"/>
    </source>
</evidence>
<evidence type="ECO:0000256" key="1">
    <source>
        <dbReference type="SAM" id="MobiDB-lite"/>
    </source>
</evidence>
<dbReference type="Proteomes" id="UP000886523">
    <property type="component" value="Unassembled WGS sequence"/>
</dbReference>
<dbReference type="OrthoDB" id="10065185at2759"/>
<accession>A0A9P6DXH5</accession>
<comment type="caution">
    <text evidence="2">The sequence shown here is derived from an EMBL/GenBank/DDBJ whole genome shotgun (WGS) entry which is preliminary data.</text>
</comment>